<dbReference type="EMBL" id="BMMF01000002">
    <property type="protein sequence ID" value="GGK22179.1"/>
    <property type="molecule type" value="Genomic_DNA"/>
</dbReference>
<sequence>MPFGWNGKRSSGTAVPMAEPVDTRYKIKAQTLDDFVKVRDFVRSHARVYVTNERRLSLSVDHLSDDDKSTVERLGAEVLPELRYDLERLP</sequence>
<keyword evidence="2" id="KW-1185">Reference proteome</keyword>
<reference evidence="1 2" key="1">
    <citation type="journal article" date="2014" name="Int. J. Syst. Evol. Microbiol.">
        <title>Complete genome sequence of Corynebacterium casei LMG S-19264T (=DSM 44701T), isolated from a smear-ripened cheese.</title>
        <authorList>
            <consortium name="US DOE Joint Genome Institute (JGI-PGF)"/>
            <person name="Walter F."/>
            <person name="Albersmeier A."/>
            <person name="Kalinowski J."/>
            <person name="Ruckert C."/>
        </authorList>
    </citation>
    <scope>NUCLEOTIDE SEQUENCE [LARGE SCALE GENOMIC DNA]</scope>
    <source>
        <strain evidence="1 2">CGMCC 1.9161</strain>
    </source>
</reference>
<comment type="caution">
    <text evidence="1">The sequence shown here is derived from an EMBL/GenBank/DDBJ whole genome shotgun (WGS) entry which is preliminary data.</text>
</comment>
<protein>
    <submittedName>
        <fullName evidence="1">Uncharacterized protein</fullName>
    </submittedName>
</protein>
<accession>A0A917Q6C1</accession>
<dbReference type="AlphaFoldDB" id="A0A917Q6C1"/>
<proteinExistence type="predicted"/>
<dbReference type="RefSeq" id="WP_188909433.1">
    <property type="nucleotide sequence ID" value="NZ_BMMF01000002.1"/>
</dbReference>
<evidence type="ECO:0000313" key="1">
    <source>
        <dbReference type="EMBL" id="GGK22179.1"/>
    </source>
</evidence>
<name>A0A917Q6C1_9HYPH</name>
<dbReference type="Proteomes" id="UP000600449">
    <property type="component" value="Unassembled WGS sequence"/>
</dbReference>
<evidence type="ECO:0000313" key="2">
    <source>
        <dbReference type="Proteomes" id="UP000600449"/>
    </source>
</evidence>
<organism evidence="1 2">
    <name type="scientific">Salinarimonas ramus</name>
    <dbReference type="NCBI Taxonomy" id="690164"/>
    <lineage>
        <taxon>Bacteria</taxon>
        <taxon>Pseudomonadati</taxon>
        <taxon>Pseudomonadota</taxon>
        <taxon>Alphaproteobacteria</taxon>
        <taxon>Hyphomicrobiales</taxon>
        <taxon>Salinarimonadaceae</taxon>
        <taxon>Salinarimonas</taxon>
    </lineage>
</organism>
<gene>
    <name evidence="1" type="ORF">GCM10011322_06060</name>
</gene>